<sequence length="305" mass="32702">MVSGSAVPNEAAGALSARLGGADGGLGELTTVDFCSLLDGKAIKDLARHQNVEFGSLDYCVLFAEADGEDIQVSVELTNPPPNLHNLDLERRDWLPDPLRVGPHDDVEGGCEAAIFFKDGKGVLSFGARTLPDDEGEPAVDQDDLCDIADALRKAAAAVIVEGRVKHTEYAANSLGRVDPCTLLTGQQINTAMPTTFKPQVGNPTKHRCTWGVHEELELAAEISDWPLDEEFYAPETIAGRPSFVYTSKEGGFAYCEVVTANIEDAPNTRETLSVYVSDKIDKPDPCIAARKLAAVVWPQLPAAP</sequence>
<dbReference type="EMBL" id="FNJB01000003">
    <property type="protein sequence ID" value="SDO46597.1"/>
    <property type="molecule type" value="Genomic_DNA"/>
</dbReference>
<protein>
    <submittedName>
        <fullName evidence="1">Uncharacterized protein</fullName>
    </submittedName>
</protein>
<keyword evidence="2" id="KW-1185">Reference proteome</keyword>
<organism evidence="1 2">
    <name type="scientific">Actinokineospora alba</name>
    <dbReference type="NCBI Taxonomy" id="504798"/>
    <lineage>
        <taxon>Bacteria</taxon>
        <taxon>Bacillati</taxon>
        <taxon>Actinomycetota</taxon>
        <taxon>Actinomycetes</taxon>
        <taxon>Pseudonocardiales</taxon>
        <taxon>Pseudonocardiaceae</taxon>
        <taxon>Actinokineospora</taxon>
    </lineage>
</organism>
<proteinExistence type="predicted"/>
<dbReference type="Proteomes" id="UP000199651">
    <property type="component" value="Unassembled WGS sequence"/>
</dbReference>
<dbReference type="RefSeq" id="WP_091371830.1">
    <property type="nucleotide sequence ID" value="NZ_FNDV01000002.1"/>
</dbReference>
<name>A0A1H0JSC8_9PSEU</name>
<dbReference type="AlphaFoldDB" id="A0A1H0JSC8"/>
<accession>A0A1H0JSC8</accession>
<evidence type="ECO:0000313" key="1">
    <source>
        <dbReference type="EMBL" id="SDO46597.1"/>
    </source>
</evidence>
<evidence type="ECO:0000313" key="2">
    <source>
        <dbReference type="Proteomes" id="UP000199651"/>
    </source>
</evidence>
<gene>
    <name evidence="1" type="ORF">SAMN05192558_103195</name>
</gene>
<reference evidence="2" key="1">
    <citation type="submission" date="2016-10" db="EMBL/GenBank/DDBJ databases">
        <authorList>
            <person name="Varghese N."/>
            <person name="Submissions S."/>
        </authorList>
    </citation>
    <scope>NUCLEOTIDE SEQUENCE [LARGE SCALE GENOMIC DNA]</scope>
    <source>
        <strain evidence="2">IBRC-M 10655</strain>
    </source>
</reference>